<protein>
    <recommendedName>
        <fullName evidence="3">Bacterial repeat domain-containing protein</fullName>
    </recommendedName>
</protein>
<organism evidence="1 2">
    <name type="scientific">Winogradskyella damuponensis</name>
    <dbReference type="NCBI Taxonomy" id="943939"/>
    <lineage>
        <taxon>Bacteria</taxon>
        <taxon>Pseudomonadati</taxon>
        <taxon>Bacteroidota</taxon>
        <taxon>Flavobacteriia</taxon>
        <taxon>Flavobacteriales</taxon>
        <taxon>Flavobacteriaceae</taxon>
        <taxon>Winogradskyella</taxon>
    </lineage>
</organism>
<dbReference type="Proteomes" id="UP001501682">
    <property type="component" value="Unassembled WGS sequence"/>
</dbReference>
<evidence type="ECO:0008006" key="3">
    <source>
        <dbReference type="Google" id="ProtNLM"/>
    </source>
</evidence>
<comment type="caution">
    <text evidence="1">The sequence shown here is derived from an EMBL/GenBank/DDBJ whole genome shotgun (WGS) entry which is preliminary data.</text>
</comment>
<evidence type="ECO:0000313" key="2">
    <source>
        <dbReference type="Proteomes" id="UP001501682"/>
    </source>
</evidence>
<keyword evidence="2" id="KW-1185">Reference proteome</keyword>
<gene>
    <name evidence="1" type="ORF">GCM10022292_03670</name>
</gene>
<evidence type="ECO:0000313" key="1">
    <source>
        <dbReference type="EMBL" id="GAA4240566.1"/>
    </source>
</evidence>
<accession>A0ABP8CL47</accession>
<proteinExistence type="predicted"/>
<reference evidence="2" key="1">
    <citation type="journal article" date="2019" name="Int. J. Syst. Evol. Microbiol.">
        <title>The Global Catalogue of Microorganisms (GCM) 10K type strain sequencing project: providing services to taxonomists for standard genome sequencing and annotation.</title>
        <authorList>
            <consortium name="The Broad Institute Genomics Platform"/>
            <consortium name="The Broad Institute Genome Sequencing Center for Infectious Disease"/>
            <person name="Wu L."/>
            <person name="Ma J."/>
        </authorList>
    </citation>
    <scope>NUCLEOTIDE SEQUENCE [LARGE SCALE GENOMIC DNA]</scope>
    <source>
        <strain evidence="2">JCM 17633</strain>
    </source>
</reference>
<dbReference type="EMBL" id="BAABCB010000002">
    <property type="protein sequence ID" value="GAA4240566.1"/>
    <property type="molecule type" value="Genomic_DNA"/>
</dbReference>
<sequence length="244" mass="27138">MSYVFLLCSCSKNTNDGNPNCEAPLTITTSVFPLGTGVINYRDEAYCFGDSLLCTAVPNLNYEFFEWELGSKSPHSPPGNSAYFYIYDEESSHISAKFRAIDNSFISSSLNFPESFTCDTDRYPACQVRVERYYVSIGMTGVYATGPQVIVGVLGDGMHTGMTYQLEDGLVSVSYDPDTSVNYDEYDDAWWAYNVDFGSFTVNYISPETNTVEITFNNVYLENLDDEGEYLSGTISAQGLIPID</sequence>
<name>A0ABP8CL47_9FLAO</name>